<feature type="compositionally biased region" description="Low complexity" evidence="1">
    <location>
        <begin position="1"/>
        <end position="21"/>
    </location>
</feature>
<evidence type="ECO:0000313" key="3">
    <source>
        <dbReference type="EMBL" id="QVM82312.1"/>
    </source>
</evidence>
<keyword evidence="4" id="KW-1185">Reference proteome</keyword>
<feature type="region of interest" description="Disordered" evidence="1">
    <location>
        <begin position="127"/>
        <end position="146"/>
    </location>
</feature>
<dbReference type="Pfam" id="PF07238">
    <property type="entry name" value="PilZ"/>
    <property type="match status" value="1"/>
</dbReference>
<organism evidence="3 4">
    <name type="scientific">Novosphingobium decolorationis</name>
    <dbReference type="NCBI Taxonomy" id="2698673"/>
    <lineage>
        <taxon>Bacteria</taxon>
        <taxon>Pseudomonadati</taxon>
        <taxon>Pseudomonadota</taxon>
        <taxon>Alphaproteobacteria</taxon>
        <taxon>Sphingomonadales</taxon>
        <taxon>Sphingomonadaceae</taxon>
        <taxon>Novosphingobium</taxon>
    </lineage>
</organism>
<evidence type="ECO:0000259" key="2">
    <source>
        <dbReference type="Pfam" id="PF07238"/>
    </source>
</evidence>
<dbReference type="Gene3D" id="2.40.10.220">
    <property type="entry name" value="predicted glycosyltransferase like domains"/>
    <property type="match status" value="1"/>
</dbReference>
<name>A0ABX8DZL0_9SPHN</name>
<protein>
    <submittedName>
        <fullName evidence="3">PilZ domain-containing protein</fullName>
    </submittedName>
</protein>
<proteinExistence type="predicted"/>
<dbReference type="InterPro" id="IPR009875">
    <property type="entry name" value="PilZ_domain"/>
</dbReference>
<gene>
    <name evidence="3" type="ORF">HT578_00055</name>
</gene>
<accession>A0ABX8DZL0</accession>
<dbReference type="RefSeq" id="WP_039394206.1">
    <property type="nucleotide sequence ID" value="NZ_CP054856.1"/>
</dbReference>
<dbReference type="Proteomes" id="UP000677126">
    <property type="component" value="Chromosome"/>
</dbReference>
<dbReference type="EMBL" id="CP054856">
    <property type="protein sequence ID" value="QVM82312.1"/>
    <property type="molecule type" value="Genomic_DNA"/>
</dbReference>
<reference evidence="3 4" key="1">
    <citation type="journal article" date="2021" name="Int. J. Syst. Evol. Microbiol.">
        <title>Novosphingobium decolorationis sp. nov., an aniline blue-decolourizing bacterium isolated from East Pacific sediment.</title>
        <authorList>
            <person name="Chen X."/>
            <person name="Dong B."/>
            <person name="Chen T."/>
            <person name="Ren N."/>
            <person name="Wang J."/>
            <person name="Xu Y."/>
            <person name="Yang J."/>
            <person name="Zhu S."/>
            <person name="Chen J."/>
        </authorList>
    </citation>
    <scope>NUCLEOTIDE SEQUENCE [LARGE SCALE GENOMIC DNA]</scope>
    <source>
        <strain evidence="3 4">502str22</strain>
    </source>
</reference>
<evidence type="ECO:0000256" key="1">
    <source>
        <dbReference type="SAM" id="MobiDB-lite"/>
    </source>
</evidence>
<dbReference type="SUPFAM" id="SSF141371">
    <property type="entry name" value="PilZ domain-like"/>
    <property type="match status" value="1"/>
</dbReference>
<feature type="region of interest" description="Disordered" evidence="1">
    <location>
        <begin position="1"/>
        <end position="30"/>
    </location>
</feature>
<feature type="domain" description="PilZ" evidence="2">
    <location>
        <begin position="25"/>
        <end position="109"/>
    </location>
</feature>
<sequence>MSSYESASPAHAAPTALPTPAAHDDRRRETRHPIRQRIFLRTDGVPIGRAWLLDLSASGCCVHAEGLDLRIGQCLSLHRGAGLAFLTSGHGAVVRWTHADMAGLQFERAIPSSDTLWQGLIATSGGSYTGENPALPLQPDEAPPDS</sequence>
<evidence type="ECO:0000313" key="4">
    <source>
        <dbReference type="Proteomes" id="UP000677126"/>
    </source>
</evidence>